<evidence type="ECO:0000313" key="1">
    <source>
        <dbReference type="EMBL" id="MBP1039631.1"/>
    </source>
</evidence>
<dbReference type="InterPro" id="IPR027417">
    <property type="entry name" value="P-loop_NTPase"/>
</dbReference>
<gene>
    <name evidence="1" type="ORF">I6N95_01290</name>
</gene>
<reference evidence="1" key="1">
    <citation type="submission" date="2020-12" db="EMBL/GenBank/DDBJ databases">
        <title>Vagococcus allomyrinae sp. nov. and Enterococcus lavae sp. nov., isolated from the larvae of Allomyrina dichotoma.</title>
        <authorList>
            <person name="Lee S.D."/>
        </authorList>
    </citation>
    <scope>NUCLEOTIDE SEQUENCE</scope>
    <source>
        <strain evidence="1">BWB3-3</strain>
    </source>
</reference>
<dbReference type="EMBL" id="JAEEGA010000001">
    <property type="protein sequence ID" value="MBP1039631.1"/>
    <property type="molecule type" value="Genomic_DNA"/>
</dbReference>
<dbReference type="Gene3D" id="3.40.50.300">
    <property type="entry name" value="P-loop containing nucleotide triphosphate hydrolases"/>
    <property type="match status" value="1"/>
</dbReference>
<name>A0A940P4L5_9ENTE</name>
<sequence>MKRTLILLAGPPATGKSYLIAKMRQVIPDFFLITPDEVKEMFADKVGFQNLQEKADLEQEVWQFYYGILRQYLSAGKKVIVSEYPFSDKQRSKLAELSDCYGYQIITIRLVAKFDILWQRRQVRDLESDRHLSHLMTHYQAGDVLLDRSQADNHISKEAFAKIIAERGYNQFRLGKLFQVDVSDFAQVNYDQLMKAILEEI</sequence>
<protein>
    <submittedName>
        <fullName evidence="1">AAA family ATPase</fullName>
    </submittedName>
</protein>
<keyword evidence="2" id="KW-1185">Reference proteome</keyword>
<dbReference type="RefSeq" id="WP_209524527.1">
    <property type="nucleotide sequence ID" value="NZ_JAEEGA010000001.1"/>
</dbReference>
<comment type="caution">
    <text evidence="1">The sequence shown here is derived from an EMBL/GenBank/DDBJ whole genome shotgun (WGS) entry which is preliminary data.</text>
</comment>
<proteinExistence type="predicted"/>
<dbReference type="AlphaFoldDB" id="A0A940P4L5"/>
<dbReference type="Proteomes" id="UP000674938">
    <property type="component" value="Unassembled WGS sequence"/>
</dbReference>
<organism evidence="1 2">
    <name type="scientific">Vagococcus allomyrinae</name>
    <dbReference type="NCBI Taxonomy" id="2794353"/>
    <lineage>
        <taxon>Bacteria</taxon>
        <taxon>Bacillati</taxon>
        <taxon>Bacillota</taxon>
        <taxon>Bacilli</taxon>
        <taxon>Lactobacillales</taxon>
        <taxon>Enterococcaceae</taxon>
        <taxon>Vagococcus</taxon>
    </lineage>
</organism>
<evidence type="ECO:0000313" key="2">
    <source>
        <dbReference type="Proteomes" id="UP000674938"/>
    </source>
</evidence>
<accession>A0A940P4L5</accession>
<dbReference type="SUPFAM" id="SSF52540">
    <property type="entry name" value="P-loop containing nucleoside triphosphate hydrolases"/>
    <property type="match status" value="1"/>
</dbReference>
<dbReference type="Pfam" id="PF13671">
    <property type="entry name" value="AAA_33"/>
    <property type="match status" value="1"/>
</dbReference>